<feature type="compositionally biased region" description="Acidic residues" evidence="2">
    <location>
        <begin position="479"/>
        <end position="493"/>
    </location>
</feature>
<dbReference type="STRING" id="1348612.A0A397IMU4"/>
<protein>
    <submittedName>
        <fullName evidence="3">Uncharacterized protein</fullName>
    </submittedName>
</protein>
<dbReference type="Gene3D" id="4.10.470.10">
    <property type="entry name" value="Ricin (A Subunit), domain 2"/>
    <property type="match status" value="1"/>
</dbReference>
<evidence type="ECO:0000313" key="4">
    <source>
        <dbReference type="Proteomes" id="UP000266861"/>
    </source>
</evidence>
<gene>
    <name evidence="3" type="ORF">Glove_181g45</name>
</gene>
<dbReference type="EMBL" id="PQFF01000171">
    <property type="protein sequence ID" value="RHZ77329.1"/>
    <property type="molecule type" value="Genomic_DNA"/>
</dbReference>
<comment type="caution">
    <text evidence="3">The sequence shown here is derived from an EMBL/GenBank/DDBJ whole genome shotgun (WGS) entry which is preliminary data.</text>
</comment>
<dbReference type="Proteomes" id="UP000266861">
    <property type="component" value="Unassembled WGS sequence"/>
</dbReference>
<evidence type="ECO:0000256" key="1">
    <source>
        <dbReference type="SAM" id="Coils"/>
    </source>
</evidence>
<accession>A0A397IMU4</accession>
<evidence type="ECO:0000313" key="3">
    <source>
        <dbReference type="EMBL" id="RHZ77329.1"/>
    </source>
</evidence>
<dbReference type="InterPro" id="IPR016139">
    <property type="entry name" value="Ribosome_inactivat_prot_sub2"/>
</dbReference>
<reference evidence="3 4" key="1">
    <citation type="submission" date="2018-08" db="EMBL/GenBank/DDBJ databases">
        <title>Genome and evolution of the arbuscular mycorrhizal fungus Diversispora epigaea (formerly Glomus versiforme) and its bacterial endosymbionts.</title>
        <authorList>
            <person name="Sun X."/>
            <person name="Fei Z."/>
            <person name="Harrison M."/>
        </authorList>
    </citation>
    <scope>NUCLEOTIDE SEQUENCE [LARGE SCALE GENOMIC DNA]</scope>
    <source>
        <strain evidence="3 4">IT104</strain>
    </source>
</reference>
<keyword evidence="4" id="KW-1185">Reference proteome</keyword>
<evidence type="ECO:0000256" key="2">
    <source>
        <dbReference type="SAM" id="MobiDB-lite"/>
    </source>
</evidence>
<feature type="region of interest" description="Disordered" evidence="2">
    <location>
        <begin position="463"/>
        <end position="505"/>
    </location>
</feature>
<proteinExistence type="predicted"/>
<feature type="coiled-coil region" evidence="1">
    <location>
        <begin position="54"/>
        <end position="116"/>
    </location>
</feature>
<feature type="compositionally biased region" description="Basic and acidic residues" evidence="2">
    <location>
        <begin position="494"/>
        <end position="505"/>
    </location>
</feature>
<dbReference type="OrthoDB" id="10255522at2759"/>
<dbReference type="AlphaFoldDB" id="A0A397IMU4"/>
<name>A0A397IMU4_9GLOM</name>
<keyword evidence="1" id="KW-0175">Coiled coil</keyword>
<organism evidence="3 4">
    <name type="scientific">Diversispora epigaea</name>
    <dbReference type="NCBI Taxonomy" id="1348612"/>
    <lineage>
        <taxon>Eukaryota</taxon>
        <taxon>Fungi</taxon>
        <taxon>Fungi incertae sedis</taxon>
        <taxon>Mucoromycota</taxon>
        <taxon>Glomeromycotina</taxon>
        <taxon>Glomeromycetes</taxon>
        <taxon>Diversisporales</taxon>
        <taxon>Diversisporaceae</taxon>
        <taxon>Diversispora</taxon>
    </lineage>
</organism>
<sequence length="505" mass="59258">MDLAHNKTLETNKVLRDELNSEININILNEKKIRKYLYELEQCNKTISFQDSTIIAQESEIQELKSRVLNLKKRLRIALEDVKKKESYILCLEQELINLEDEINRLKTRIHEIYSHRNILEDNTDMTQRPPQPPAIEIRQNYDDIQKHLGDVRLYFQNRIQVPFSRDAILKKLGLISIFANRLHEIAQNNQPIDQRITQLQNQYDTSQGILNLTRTAFTNEQQERRRIFAKYTKWKNREKNSWQTIINLRQQIFVLQNNPLPNPNMAAIQDVMQTISPRLAILPDYDGQEPPHTYYTKLRAINETARPLVPAQNPYNANANIVTEAEVYNWMQASLKALMSERFTSLDTIDTYEKRIRPYVLANPNTVNDFFTQLRIIWLESGGSTSNFENEINTSASDLSDPIAIHQFVENDLTRNYGRQSNHIKKEPFGQNNNTKKVYVTKKPQKPTKVTYKCSNCGKIGHRKKPKKVNYTYQSEPENSDQEDEVIEILEDEDKKNDEEDARY</sequence>